<feature type="domain" description="NADPH-dependent FMN reductase-like" evidence="1">
    <location>
        <begin position="1"/>
        <end position="151"/>
    </location>
</feature>
<name>A0ABN6MDK9_9ACTN</name>
<dbReference type="InterPro" id="IPR029039">
    <property type="entry name" value="Flavoprotein-like_sf"/>
</dbReference>
<evidence type="ECO:0000313" key="3">
    <source>
        <dbReference type="Proteomes" id="UP001320544"/>
    </source>
</evidence>
<dbReference type="PANTHER" id="PTHR30543">
    <property type="entry name" value="CHROMATE REDUCTASE"/>
    <property type="match status" value="1"/>
</dbReference>
<gene>
    <name evidence="2" type="ORF">CE91St30_14030</name>
</gene>
<protein>
    <submittedName>
        <fullName evidence="2">Oxidoreductase</fullName>
    </submittedName>
</protein>
<accession>A0ABN6MDK9</accession>
<dbReference type="Gene3D" id="3.40.50.360">
    <property type="match status" value="1"/>
</dbReference>
<dbReference type="SUPFAM" id="SSF52218">
    <property type="entry name" value="Flavoproteins"/>
    <property type="match status" value="1"/>
</dbReference>
<dbReference type="EMBL" id="AP025564">
    <property type="protein sequence ID" value="BDE96070.1"/>
    <property type="molecule type" value="Genomic_DNA"/>
</dbReference>
<dbReference type="InterPro" id="IPR050712">
    <property type="entry name" value="NAD(P)H-dep_reductase"/>
</dbReference>
<dbReference type="PANTHER" id="PTHR30543:SF21">
    <property type="entry name" value="NAD(P)H-DEPENDENT FMN REDUCTASE LOT6"/>
    <property type="match status" value="1"/>
</dbReference>
<dbReference type="Proteomes" id="UP001320544">
    <property type="component" value="Chromosome"/>
</dbReference>
<dbReference type="RefSeq" id="WP_244412324.1">
    <property type="nucleotide sequence ID" value="NZ_AP025564.1"/>
</dbReference>
<proteinExistence type="predicted"/>
<keyword evidence="3" id="KW-1185">Reference proteome</keyword>
<organism evidence="2 3">
    <name type="scientific">Raoultibacter timonensis</name>
    <dbReference type="NCBI Taxonomy" id="1907662"/>
    <lineage>
        <taxon>Bacteria</taxon>
        <taxon>Bacillati</taxon>
        <taxon>Actinomycetota</taxon>
        <taxon>Coriobacteriia</taxon>
        <taxon>Eggerthellales</taxon>
        <taxon>Eggerthellaceae</taxon>
        <taxon>Raoultibacter</taxon>
    </lineage>
</organism>
<dbReference type="InterPro" id="IPR005025">
    <property type="entry name" value="FMN_Rdtase-like_dom"/>
</dbReference>
<reference evidence="2 3" key="1">
    <citation type="submission" date="2022-01" db="EMBL/GenBank/DDBJ databases">
        <title>Novel bile acid biosynthetic pathways are enriched in the microbiome of centenarians.</title>
        <authorList>
            <person name="Sato Y."/>
            <person name="Atarashi K."/>
            <person name="Plichta R.D."/>
            <person name="Arai Y."/>
            <person name="Sasajima S."/>
            <person name="Kearney M.S."/>
            <person name="Suda W."/>
            <person name="Takeshita K."/>
            <person name="Sasaki T."/>
            <person name="Okamoto S."/>
            <person name="Skelly N.A."/>
            <person name="Okamura Y."/>
            <person name="Vlamakis H."/>
            <person name="Li Y."/>
            <person name="Tanoue T."/>
            <person name="Takei H."/>
            <person name="Nittono H."/>
            <person name="Narushima S."/>
            <person name="Irie J."/>
            <person name="Itoh H."/>
            <person name="Moriya K."/>
            <person name="Sugiura Y."/>
            <person name="Suematsu M."/>
            <person name="Moritoki N."/>
            <person name="Shibata S."/>
            <person name="Littman R.D."/>
            <person name="Fischbach A.M."/>
            <person name="Uwamino Y."/>
            <person name="Inoue T."/>
            <person name="Honda A."/>
            <person name="Hattori M."/>
            <person name="Murai T."/>
            <person name="Xavier J.R."/>
            <person name="Hirose N."/>
            <person name="Honda K."/>
        </authorList>
    </citation>
    <scope>NUCLEOTIDE SEQUENCE [LARGE SCALE GENOMIC DNA]</scope>
    <source>
        <strain evidence="2 3">CE91-St30</strain>
    </source>
</reference>
<sequence length="187" mass="20453">MKILAIVGSLRKASYNLQLAEAAGTVLAKNHPDVEFEILDWADVPLMNQDIEHPAPEPVARVREKVKQADGIWLFSPEYNHFFPGTLKNLLDWLSRPVSESEGQVLRGKPFALAGASPGMSGTAHAQDHLVTMLSFLQADIMNAPRLAIPHIGQQMDGGKLSLSSSAPYLEKQAAAFVGFIERRQAL</sequence>
<evidence type="ECO:0000259" key="1">
    <source>
        <dbReference type="Pfam" id="PF03358"/>
    </source>
</evidence>
<dbReference type="Pfam" id="PF03358">
    <property type="entry name" value="FMN_red"/>
    <property type="match status" value="1"/>
</dbReference>
<evidence type="ECO:0000313" key="2">
    <source>
        <dbReference type="EMBL" id="BDE96070.1"/>
    </source>
</evidence>